<keyword evidence="1" id="KW-0472">Membrane</keyword>
<keyword evidence="3" id="KW-1185">Reference proteome</keyword>
<dbReference type="SUPFAM" id="SSF82866">
    <property type="entry name" value="Multidrug efflux transporter AcrB transmembrane domain"/>
    <property type="match status" value="1"/>
</dbReference>
<feature type="non-terminal residue" evidence="2">
    <location>
        <position position="168"/>
    </location>
</feature>
<protein>
    <submittedName>
        <fullName evidence="2">Acriflavin resistance protein</fullName>
    </submittedName>
</protein>
<feature type="transmembrane region" description="Helical" evidence="1">
    <location>
        <begin position="101"/>
        <end position="122"/>
    </location>
</feature>
<dbReference type="PANTHER" id="PTHR32063:SF0">
    <property type="entry name" value="SWARMING MOTILITY PROTEIN SWRC"/>
    <property type="match status" value="1"/>
</dbReference>
<comment type="caution">
    <text evidence="2">The sequence shown here is derived from an EMBL/GenBank/DDBJ whole genome shotgun (WGS) entry which is preliminary data.</text>
</comment>
<keyword evidence="1" id="KW-0812">Transmembrane</keyword>
<gene>
    <name evidence="2" type="ORF">CRU87_10395</name>
</gene>
<dbReference type="Pfam" id="PF00873">
    <property type="entry name" value="ACR_tran"/>
    <property type="match status" value="1"/>
</dbReference>
<dbReference type="Gene3D" id="1.20.1640.10">
    <property type="entry name" value="Multidrug efflux transporter AcrB transmembrane domain"/>
    <property type="match status" value="1"/>
</dbReference>
<dbReference type="EMBL" id="PDKD01000137">
    <property type="protein sequence ID" value="RXJ87026.1"/>
    <property type="molecule type" value="Genomic_DNA"/>
</dbReference>
<evidence type="ECO:0000313" key="3">
    <source>
        <dbReference type="Proteomes" id="UP000289132"/>
    </source>
</evidence>
<dbReference type="PRINTS" id="PR00702">
    <property type="entry name" value="ACRIFLAVINRP"/>
</dbReference>
<feature type="transmembrane region" description="Helical" evidence="1">
    <location>
        <begin position="128"/>
        <end position="148"/>
    </location>
</feature>
<accession>A0ABY0ETQ3</accession>
<proteinExistence type="predicted"/>
<dbReference type="InterPro" id="IPR001036">
    <property type="entry name" value="Acrflvin-R"/>
</dbReference>
<name>A0ABY0ETQ3_9BACT</name>
<evidence type="ECO:0000313" key="2">
    <source>
        <dbReference type="EMBL" id="RXJ87026.1"/>
    </source>
</evidence>
<evidence type="ECO:0000256" key="1">
    <source>
        <dbReference type="SAM" id="Phobius"/>
    </source>
</evidence>
<dbReference type="PANTHER" id="PTHR32063">
    <property type="match status" value="1"/>
</dbReference>
<organism evidence="2 3">
    <name type="scientific">Aliarcobacter trophiarum LMG 25534</name>
    <dbReference type="NCBI Taxonomy" id="1032241"/>
    <lineage>
        <taxon>Bacteria</taxon>
        <taxon>Pseudomonadati</taxon>
        <taxon>Campylobacterota</taxon>
        <taxon>Epsilonproteobacteria</taxon>
        <taxon>Campylobacterales</taxon>
        <taxon>Arcobacteraceae</taxon>
        <taxon>Aliarcobacter</taxon>
    </lineage>
</organism>
<feature type="transmembrane region" description="Helical" evidence="1">
    <location>
        <begin position="74"/>
        <end position="94"/>
    </location>
</feature>
<dbReference type="Gene3D" id="3.30.70.1320">
    <property type="entry name" value="Multidrug efflux transporter AcrB pore domain like"/>
    <property type="match status" value="1"/>
</dbReference>
<keyword evidence="1" id="KW-1133">Transmembrane helix</keyword>
<reference evidence="2 3" key="1">
    <citation type="submission" date="2017-10" db="EMBL/GenBank/DDBJ databases">
        <title>Genomics of the genus Arcobacter.</title>
        <authorList>
            <person name="Perez-Cataluna A."/>
            <person name="Figueras M.J."/>
        </authorList>
    </citation>
    <scope>NUCLEOTIDE SEQUENCE [LARGE SCALE GENOMIC DNA]</scope>
    <source>
        <strain evidence="2 3">LMG 25534</strain>
    </source>
</reference>
<sequence length="168" mass="18067">MNFGYETPSSVAMFLGQDGIFLGVQPSSEVNVVKLTNDVEKVVNELNAGVLSKEQLEIQWLNDDRPYIVGSVDLVQKNIMIGGVLAIFILILFLRSISPTAVVSVAIPISIIGTFIILSAMGRSLNTISLAGISFAVGMLVDSAIVVLENIDRHRKSGDPIFEAAYKG</sequence>
<dbReference type="Proteomes" id="UP000289132">
    <property type="component" value="Unassembled WGS sequence"/>
</dbReference>